<dbReference type="InterPro" id="IPR029787">
    <property type="entry name" value="Nucleotide_cyclase"/>
</dbReference>
<gene>
    <name evidence="2" type="ORF">GCM10025866_14550</name>
</gene>
<dbReference type="SUPFAM" id="SSF55073">
    <property type="entry name" value="Nucleotide cyclase"/>
    <property type="match status" value="1"/>
</dbReference>
<dbReference type="Proteomes" id="UP001321498">
    <property type="component" value="Chromosome"/>
</dbReference>
<name>A0ABM8GBD7_9MICO</name>
<feature type="domain" description="GGDEF" evidence="1">
    <location>
        <begin position="32"/>
        <end position="122"/>
    </location>
</feature>
<dbReference type="CDD" id="cd01949">
    <property type="entry name" value="GGDEF"/>
    <property type="match status" value="1"/>
</dbReference>
<proteinExistence type="predicted"/>
<protein>
    <recommendedName>
        <fullName evidence="1">GGDEF domain-containing protein</fullName>
    </recommendedName>
</protein>
<evidence type="ECO:0000313" key="2">
    <source>
        <dbReference type="EMBL" id="BDZ45546.1"/>
    </source>
</evidence>
<dbReference type="Gene3D" id="3.30.70.270">
    <property type="match status" value="1"/>
</dbReference>
<dbReference type="NCBIfam" id="TIGR00254">
    <property type="entry name" value="GGDEF"/>
    <property type="match status" value="1"/>
</dbReference>
<evidence type="ECO:0000259" key="1">
    <source>
        <dbReference type="PROSITE" id="PS50887"/>
    </source>
</evidence>
<dbReference type="RefSeq" id="WP_286278837.1">
    <property type="nucleotide sequence ID" value="NZ_AP027731.1"/>
</dbReference>
<dbReference type="EMBL" id="AP027731">
    <property type="protein sequence ID" value="BDZ45546.1"/>
    <property type="molecule type" value="Genomic_DNA"/>
</dbReference>
<organism evidence="2 3">
    <name type="scientific">Naasia aerilata</name>
    <dbReference type="NCBI Taxonomy" id="1162966"/>
    <lineage>
        <taxon>Bacteria</taxon>
        <taxon>Bacillati</taxon>
        <taxon>Actinomycetota</taxon>
        <taxon>Actinomycetes</taxon>
        <taxon>Micrococcales</taxon>
        <taxon>Microbacteriaceae</taxon>
        <taxon>Naasia</taxon>
    </lineage>
</organism>
<dbReference type="InterPro" id="IPR000160">
    <property type="entry name" value="GGDEF_dom"/>
</dbReference>
<dbReference type="PANTHER" id="PTHR46663">
    <property type="entry name" value="DIGUANYLATE CYCLASE DGCT-RELATED"/>
    <property type="match status" value="1"/>
</dbReference>
<keyword evidence="3" id="KW-1185">Reference proteome</keyword>
<sequence length="122" mass="13504">MALHDQLTGLANRKLFHERLGQALASAYRTGRPLAVIFLDVDGFKSVNDQLGHAAGDAVLREVSHRMLRMVREYDTVGRLGGDEFVVVCENVDETVAERIAERIRAAVREPFAGIPSSSRSR</sequence>
<dbReference type="PANTHER" id="PTHR46663:SF4">
    <property type="entry name" value="DIGUANYLATE CYCLASE DGCT-RELATED"/>
    <property type="match status" value="1"/>
</dbReference>
<dbReference type="SMART" id="SM00267">
    <property type="entry name" value="GGDEF"/>
    <property type="match status" value="1"/>
</dbReference>
<reference evidence="3" key="1">
    <citation type="journal article" date="2019" name="Int. J. Syst. Evol. Microbiol.">
        <title>The Global Catalogue of Microorganisms (GCM) 10K type strain sequencing project: providing services to taxonomists for standard genome sequencing and annotation.</title>
        <authorList>
            <consortium name="The Broad Institute Genomics Platform"/>
            <consortium name="The Broad Institute Genome Sequencing Center for Infectious Disease"/>
            <person name="Wu L."/>
            <person name="Ma J."/>
        </authorList>
    </citation>
    <scope>NUCLEOTIDE SEQUENCE [LARGE SCALE GENOMIC DNA]</scope>
    <source>
        <strain evidence="3">NBRC 108725</strain>
    </source>
</reference>
<dbReference type="Pfam" id="PF00990">
    <property type="entry name" value="GGDEF"/>
    <property type="match status" value="1"/>
</dbReference>
<dbReference type="InterPro" id="IPR052163">
    <property type="entry name" value="DGC-Regulatory_Protein"/>
</dbReference>
<evidence type="ECO:0000313" key="3">
    <source>
        <dbReference type="Proteomes" id="UP001321498"/>
    </source>
</evidence>
<dbReference type="PROSITE" id="PS50887">
    <property type="entry name" value="GGDEF"/>
    <property type="match status" value="1"/>
</dbReference>
<dbReference type="InterPro" id="IPR043128">
    <property type="entry name" value="Rev_trsase/Diguanyl_cyclase"/>
</dbReference>
<accession>A0ABM8GBD7</accession>